<proteinExistence type="predicted"/>
<protein>
    <submittedName>
        <fullName evidence="1">Uncharacterized protein</fullName>
    </submittedName>
</protein>
<gene>
    <name evidence="1" type="ORF">LCGC14_0323010</name>
</gene>
<dbReference type="AlphaFoldDB" id="A0A0F9U198"/>
<sequence>MKYSIKPITIAPKVWLGVDGDGEWRLFYASRKPEDEWHVSSGRQCLLDFAALVLRNTEAVELLIIYQLYGLLPSIEQFDDRAVQKLIDRANELWTFEVEK</sequence>
<dbReference type="EMBL" id="LAZR01000220">
    <property type="protein sequence ID" value="KKN81082.1"/>
    <property type="molecule type" value="Genomic_DNA"/>
</dbReference>
<organism evidence="1">
    <name type="scientific">marine sediment metagenome</name>
    <dbReference type="NCBI Taxonomy" id="412755"/>
    <lineage>
        <taxon>unclassified sequences</taxon>
        <taxon>metagenomes</taxon>
        <taxon>ecological metagenomes</taxon>
    </lineage>
</organism>
<comment type="caution">
    <text evidence="1">The sequence shown here is derived from an EMBL/GenBank/DDBJ whole genome shotgun (WGS) entry which is preliminary data.</text>
</comment>
<name>A0A0F9U198_9ZZZZ</name>
<evidence type="ECO:0000313" key="1">
    <source>
        <dbReference type="EMBL" id="KKN81082.1"/>
    </source>
</evidence>
<reference evidence="1" key="1">
    <citation type="journal article" date="2015" name="Nature">
        <title>Complex archaea that bridge the gap between prokaryotes and eukaryotes.</title>
        <authorList>
            <person name="Spang A."/>
            <person name="Saw J.H."/>
            <person name="Jorgensen S.L."/>
            <person name="Zaremba-Niedzwiedzka K."/>
            <person name="Martijn J."/>
            <person name="Lind A.E."/>
            <person name="van Eijk R."/>
            <person name="Schleper C."/>
            <person name="Guy L."/>
            <person name="Ettema T.J."/>
        </authorList>
    </citation>
    <scope>NUCLEOTIDE SEQUENCE</scope>
</reference>
<accession>A0A0F9U198</accession>